<reference evidence="3 4" key="1">
    <citation type="submission" date="2018-12" db="EMBL/GenBank/DDBJ databases">
        <title>Genome of Verticillium dahliae isolate Getta Getta.</title>
        <authorList>
            <person name="Gardiner D.M."/>
        </authorList>
    </citation>
    <scope>NUCLEOTIDE SEQUENCE [LARGE SCALE GENOMIC DNA]</scope>
    <source>
        <strain evidence="3 4">Getta Getta</strain>
    </source>
</reference>
<name>A0A444S996_VERDA</name>
<comment type="caution">
    <text evidence="3">The sequence shown here is derived from an EMBL/GenBank/DDBJ whole genome shotgun (WGS) entry which is preliminary data.</text>
</comment>
<dbReference type="AlphaFoldDB" id="A0A444S996"/>
<feature type="region of interest" description="Disordered" evidence="1">
    <location>
        <begin position="120"/>
        <end position="152"/>
    </location>
</feature>
<evidence type="ECO:0000313" key="4">
    <source>
        <dbReference type="Proteomes" id="UP000288725"/>
    </source>
</evidence>
<feature type="region of interest" description="Disordered" evidence="1">
    <location>
        <begin position="170"/>
        <end position="195"/>
    </location>
</feature>
<evidence type="ECO:0000259" key="2">
    <source>
        <dbReference type="Pfam" id="PF08550"/>
    </source>
</evidence>
<accession>A0A444S996</accession>
<feature type="domain" description="Nitrogen regulatory protein areA GATA-like" evidence="2">
    <location>
        <begin position="33"/>
        <end position="56"/>
    </location>
</feature>
<dbReference type="Pfam" id="PF08550">
    <property type="entry name" value="GATA_AreA"/>
    <property type="match status" value="1"/>
</dbReference>
<gene>
    <name evidence="3" type="ORF">VDGE_30500</name>
</gene>
<proteinExistence type="predicted"/>
<organism evidence="3 4">
    <name type="scientific">Verticillium dahliae</name>
    <name type="common">Verticillium wilt</name>
    <dbReference type="NCBI Taxonomy" id="27337"/>
    <lineage>
        <taxon>Eukaryota</taxon>
        <taxon>Fungi</taxon>
        <taxon>Dikarya</taxon>
        <taxon>Ascomycota</taxon>
        <taxon>Pezizomycotina</taxon>
        <taxon>Sordariomycetes</taxon>
        <taxon>Hypocreomycetidae</taxon>
        <taxon>Glomerellales</taxon>
        <taxon>Plectosphaerellaceae</taxon>
        <taxon>Verticillium</taxon>
    </lineage>
</organism>
<dbReference type="Proteomes" id="UP000288725">
    <property type="component" value="Chromosome 2"/>
</dbReference>
<evidence type="ECO:0000256" key="1">
    <source>
        <dbReference type="SAM" id="MobiDB-lite"/>
    </source>
</evidence>
<evidence type="ECO:0000313" key="3">
    <source>
        <dbReference type="EMBL" id="RXG49977.1"/>
    </source>
</evidence>
<sequence>MDLPKGFVEDDKRIYGKVANLNHLSLDVIRQFWQVYTTTNKQLYDPTARRLENFWWHVWGSDRRHLKAEVLADIWQQISSGPTFVPLKGSPNRYEPPIDEPKTVVPMKSSQSTNLLLNVPSNPPSDLQDVLADTLPPHVPEPSRNGEPASQALSGEEPFYHLSTDAYHTEFGPVSTAGPIEKPVDSSVGTRESTI</sequence>
<protein>
    <recommendedName>
        <fullName evidence="2">Nitrogen regulatory protein areA GATA-like domain-containing protein</fullName>
    </recommendedName>
</protein>
<dbReference type="InterPro" id="IPR013860">
    <property type="entry name" value="AreA_GATA"/>
</dbReference>
<dbReference type="EMBL" id="RSDZ01000010">
    <property type="protein sequence ID" value="RXG49977.1"/>
    <property type="molecule type" value="Genomic_DNA"/>
</dbReference>